<keyword evidence="4" id="KW-1185">Reference proteome</keyword>
<dbReference type="Proteomes" id="UP000185487">
    <property type="component" value="Chromosome"/>
</dbReference>
<dbReference type="AlphaFoldDB" id="A0AAE8HQK4"/>
<gene>
    <name evidence="2" type="ORF">MCBMB27_04343</name>
    <name evidence="3" type="ORF">SAMN05192567_10763</name>
</gene>
<accession>A0AAE8HQK4</accession>
<evidence type="ECO:0000256" key="1">
    <source>
        <dbReference type="SAM" id="MobiDB-lite"/>
    </source>
</evidence>
<evidence type="ECO:0000313" key="2">
    <source>
        <dbReference type="EMBL" id="APT33634.1"/>
    </source>
</evidence>
<dbReference type="EMBL" id="FOPK01000007">
    <property type="protein sequence ID" value="SFG72318.1"/>
    <property type="molecule type" value="Genomic_DNA"/>
</dbReference>
<evidence type="ECO:0000313" key="4">
    <source>
        <dbReference type="Proteomes" id="UP000185487"/>
    </source>
</evidence>
<dbReference type="EMBL" id="CP015367">
    <property type="protein sequence ID" value="APT33634.1"/>
    <property type="molecule type" value="Genomic_DNA"/>
</dbReference>
<sequence>MTGSGTAGAAASTRQDRGAECRNDACGHPLAQRNARLNATEPNVNRPIPALLLAAATVAALPAAAWAQDRPGTGPAPRTETAPKPAADTKDPGRTATEAVTHPSAVPPTEGQVGTGKPPATGTPPTTSR</sequence>
<feature type="region of interest" description="Disordered" evidence="1">
    <location>
        <begin position="1"/>
        <end position="26"/>
    </location>
</feature>
<organism evidence="3 5">
    <name type="scientific">Methylobacterium phyllosphaerae</name>
    <dbReference type="NCBI Taxonomy" id="418223"/>
    <lineage>
        <taxon>Bacteria</taxon>
        <taxon>Pseudomonadati</taxon>
        <taxon>Pseudomonadota</taxon>
        <taxon>Alphaproteobacteria</taxon>
        <taxon>Hyphomicrobiales</taxon>
        <taxon>Methylobacteriaceae</taxon>
        <taxon>Methylobacterium</taxon>
    </lineage>
</organism>
<name>A0AAE8HQK4_9HYPH</name>
<reference evidence="2 4" key="1">
    <citation type="submission" date="2016-04" db="EMBL/GenBank/DDBJ databases">
        <title>Complete genome sequencing and analysis of CBMB27, Methylobacterium phyllosphaerae isolated from leaf tissues of rice (Oryza sativa L.).</title>
        <authorList>
            <person name="Lee Y."/>
            <person name="Hwangbo K."/>
            <person name="Chung H."/>
            <person name="Yoo J."/>
            <person name="Kim K.Y."/>
            <person name="Sa T.M."/>
            <person name="Um Y."/>
            <person name="Madhaiyan M."/>
        </authorList>
    </citation>
    <scope>NUCLEOTIDE SEQUENCE [LARGE SCALE GENOMIC DNA]</scope>
    <source>
        <strain evidence="2 4">CBMB27</strain>
    </source>
</reference>
<dbReference type="Proteomes" id="UP000199140">
    <property type="component" value="Unassembled WGS sequence"/>
</dbReference>
<feature type="compositionally biased region" description="Low complexity" evidence="1">
    <location>
        <begin position="1"/>
        <end position="13"/>
    </location>
</feature>
<feature type="compositionally biased region" description="Basic and acidic residues" evidence="1">
    <location>
        <begin position="14"/>
        <end position="25"/>
    </location>
</feature>
<feature type="region of interest" description="Disordered" evidence="1">
    <location>
        <begin position="66"/>
        <end position="129"/>
    </location>
</feature>
<reference evidence="3 5" key="2">
    <citation type="submission" date="2016-10" db="EMBL/GenBank/DDBJ databases">
        <authorList>
            <person name="Varghese N."/>
            <person name="Submissions S."/>
        </authorList>
    </citation>
    <scope>NUCLEOTIDE SEQUENCE [LARGE SCALE GENOMIC DNA]</scope>
    <source>
        <strain evidence="3 5">CBMB27</strain>
    </source>
</reference>
<evidence type="ECO:0000313" key="5">
    <source>
        <dbReference type="Proteomes" id="UP000199140"/>
    </source>
</evidence>
<protein>
    <submittedName>
        <fullName evidence="3">Uncharacterized protein</fullName>
    </submittedName>
</protein>
<proteinExistence type="predicted"/>
<feature type="compositionally biased region" description="Low complexity" evidence="1">
    <location>
        <begin position="115"/>
        <end position="129"/>
    </location>
</feature>
<evidence type="ECO:0000313" key="3">
    <source>
        <dbReference type="EMBL" id="SFG72318.1"/>
    </source>
</evidence>
<dbReference type="KEGG" id="mphy:MCBMB27_04343"/>